<keyword evidence="8" id="KW-1185">Reference proteome</keyword>
<evidence type="ECO:0000256" key="2">
    <source>
        <dbReference type="ARBA" id="ARBA00022723"/>
    </source>
</evidence>
<keyword evidence="3" id="KW-0223">Dioxygenase</keyword>
<dbReference type="GO" id="GO:0016706">
    <property type="term" value="F:2-oxoglutarate-dependent dioxygenase activity"/>
    <property type="evidence" value="ECO:0007669"/>
    <property type="project" value="TreeGrafter"/>
</dbReference>
<dbReference type="InterPro" id="IPR003347">
    <property type="entry name" value="JmjC_dom"/>
</dbReference>
<dbReference type="Gene3D" id="2.60.120.650">
    <property type="entry name" value="Cupin"/>
    <property type="match status" value="1"/>
</dbReference>
<evidence type="ECO:0000313" key="7">
    <source>
        <dbReference type="EMBL" id="QIB64075.1"/>
    </source>
</evidence>
<dbReference type="SUPFAM" id="SSF51197">
    <property type="entry name" value="Clavaminate synthase-like"/>
    <property type="match status" value="1"/>
</dbReference>
<keyword evidence="4" id="KW-0560">Oxidoreductase</keyword>
<dbReference type="Proteomes" id="UP000477680">
    <property type="component" value="Chromosome"/>
</dbReference>
<dbReference type="PROSITE" id="PS51184">
    <property type="entry name" value="JMJC"/>
    <property type="match status" value="1"/>
</dbReference>
<name>A0A6C0U172_9GAMM</name>
<feature type="domain" description="JmjC" evidence="6">
    <location>
        <begin position="91"/>
        <end position="219"/>
    </location>
</feature>
<dbReference type="RefSeq" id="WP_163493326.1">
    <property type="nucleotide sequence ID" value="NZ_CP048711.1"/>
</dbReference>
<evidence type="ECO:0000259" key="6">
    <source>
        <dbReference type="PROSITE" id="PS51184"/>
    </source>
</evidence>
<evidence type="ECO:0000313" key="8">
    <source>
        <dbReference type="Proteomes" id="UP000477680"/>
    </source>
</evidence>
<dbReference type="GO" id="GO:0046872">
    <property type="term" value="F:metal ion binding"/>
    <property type="evidence" value="ECO:0007669"/>
    <property type="project" value="UniProtKB-KW"/>
</dbReference>
<gene>
    <name evidence="7" type="ORF">G3T16_00175</name>
</gene>
<evidence type="ECO:0000256" key="5">
    <source>
        <dbReference type="ARBA" id="ARBA00023004"/>
    </source>
</evidence>
<sequence>MAGLQLDPARFLARYWQREPLLLRAAVKDFRPPISADELAGLAMEADAESRIVEYRASGWHLQQGPFRTADFDRSQPWTLLVQGVDRWLPEVAELARLVDFLPTWRLDDIMVSYASKGGGVGPHYDLYDVFLLQGEGERHWRLGQRCDASTPLLPHRQLKLLADFQCEAEYTLRCGDILYLPPGVAHWGVSAGDSTCFSIGLRAPRITELLSRWVDARLEQASPDHLLEDPGRRPAAAAGEIRREDIDSALSQLRRVLDTADDEAWFGELVTESAIPDALGNENEGLAAALAQLRDSAGVAVLAVGARVAWQRLDDDIRVFVNGNSRRFPATFSGALSELCGHGQLAGAALAGAGGDQLLRYLLEHGGIDVG</sequence>
<dbReference type="SMART" id="SM00558">
    <property type="entry name" value="JmjC"/>
    <property type="match status" value="1"/>
</dbReference>
<dbReference type="InterPro" id="IPR046799">
    <property type="entry name" value="ROXA-like_wH"/>
</dbReference>
<accession>A0A6C0U172</accession>
<evidence type="ECO:0000256" key="3">
    <source>
        <dbReference type="ARBA" id="ARBA00022964"/>
    </source>
</evidence>
<dbReference type="Pfam" id="PF08007">
    <property type="entry name" value="JmjC_2"/>
    <property type="match status" value="1"/>
</dbReference>
<organism evidence="7 8">
    <name type="scientific">Kineobactrum salinum</name>
    <dbReference type="NCBI Taxonomy" id="2708301"/>
    <lineage>
        <taxon>Bacteria</taxon>
        <taxon>Pseudomonadati</taxon>
        <taxon>Pseudomonadota</taxon>
        <taxon>Gammaproteobacteria</taxon>
        <taxon>Cellvibrionales</taxon>
        <taxon>Halieaceae</taxon>
        <taxon>Kineobactrum</taxon>
    </lineage>
</organism>
<keyword evidence="2" id="KW-0479">Metal-binding</keyword>
<dbReference type="PANTHER" id="PTHR13096:SF8">
    <property type="entry name" value="RIBOSOMAL OXYGENASE 1"/>
    <property type="match status" value="1"/>
</dbReference>
<protein>
    <submittedName>
        <fullName evidence="7">Cupin domain-containing protein</fullName>
    </submittedName>
</protein>
<evidence type="ECO:0000256" key="1">
    <source>
        <dbReference type="ARBA" id="ARBA00001954"/>
    </source>
</evidence>
<reference evidence="7 8" key="1">
    <citation type="submission" date="2020-02" db="EMBL/GenBank/DDBJ databases">
        <title>Genome sequencing for Kineobactrum sp. M2.</title>
        <authorList>
            <person name="Park S.-J."/>
        </authorList>
    </citation>
    <scope>NUCLEOTIDE SEQUENCE [LARGE SCALE GENOMIC DNA]</scope>
    <source>
        <strain evidence="7 8">M2</strain>
    </source>
</reference>
<dbReference type="EMBL" id="CP048711">
    <property type="protein sequence ID" value="QIB64075.1"/>
    <property type="molecule type" value="Genomic_DNA"/>
</dbReference>
<comment type="cofactor">
    <cofactor evidence="1">
        <name>Fe(2+)</name>
        <dbReference type="ChEBI" id="CHEBI:29033"/>
    </cofactor>
</comment>
<evidence type="ECO:0000256" key="4">
    <source>
        <dbReference type="ARBA" id="ARBA00023002"/>
    </source>
</evidence>
<dbReference type="Pfam" id="PF20514">
    <property type="entry name" value="WHD_ROXA"/>
    <property type="match status" value="1"/>
</dbReference>
<dbReference type="KEGG" id="kim:G3T16_00175"/>
<dbReference type="PANTHER" id="PTHR13096">
    <property type="entry name" value="MINA53 MYC INDUCED NUCLEAR ANTIGEN"/>
    <property type="match status" value="1"/>
</dbReference>
<dbReference type="Gene3D" id="3.40.366.30">
    <property type="entry name" value="50S ribosomal protein L16 arginine hydroxylase, Chain A, Domain 2"/>
    <property type="match status" value="1"/>
</dbReference>
<dbReference type="InterPro" id="IPR039994">
    <property type="entry name" value="NO66-like"/>
</dbReference>
<dbReference type="AlphaFoldDB" id="A0A6C0U172"/>
<keyword evidence="5" id="KW-0408">Iron</keyword>
<proteinExistence type="predicted"/>